<dbReference type="InterPro" id="IPR009506">
    <property type="entry name" value="YjiS-like"/>
</dbReference>
<evidence type="ECO:0000313" key="2">
    <source>
        <dbReference type="EMBL" id="TCU06793.1"/>
    </source>
</evidence>
<dbReference type="EMBL" id="SMBH01000031">
    <property type="protein sequence ID" value="TCU06793.1"/>
    <property type="molecule type" value="Genomic_DNA"/>
</dbReference>
<organism evidence="2 3">
    <name type="scientific">Rhizobium sullae</name>
    <name type="common">Rhizobium hedysari</name>
    <dbReference type="NCBI Taxonomy" id="50338"/>
    <lineage>
        <taxon>Bacteria</taxon>
        <taxon>Pseudomonadati</taxon>
        <taxon>Pseudomonadota</taxon>
        <taxon>Alphaproteobacteria</taxon>
        <taxon>Hyphomicrobiales</taxon>
        <taxon>Rhizobiaceae</taxon>
        <taxon>Rhizobium/Agrobacterium group</taxon>
        <taxon>Rhizobium</taxon>
    </lineage>
</organism>
<dbReference type="Pfam" id="PF06568">
    <property type="entry name" value="YjiS-like"/>
    <property type="match status" value="1"/>
</dbReference>
<feature type="domain" description="YjiS-like" evidence="1">
    <location>
        <begin position="29"/>
        <end position="57"/>
    </location>
</feature>
<evidence type="ECO:0000313" key="3">
    <source>
        <dbReference type="Proteomes" id="UP000294576"/>
    </source>
</evidence>
<reference evidence="2 3" key="1">
    <citation type="submission" date="2019-03" db="EMBL/GenBank/DDBJ databases">
        <title>Genomic Encyclopedia of Type Strains, Phase IV (KMG-V): Genome sequencing to study the core and pangenomes of soil and plant-associated prokaryotes.</title>
        <authorList>
            <person name="Whitman W."/>
        </authorList>
    </citation>
    <scope>NUCLEOTIDE SEQUENCE [LARGE SCALE GENOMIC DNA]</scope>
    <source>
        <strain evidence="2 3">Hc14</strain>
    </source>
</reference>
<dbReference type="AlphaFoldDB" id="A0A4R3PSB7"/>
<dbReference type="RefSeq" id="WP_132568570.1">
    <property type="nucleotide sequence ID" value="NZ_SMBH01000031.1"/>
</dbReference>
<proteinExistence type="predicted"/>
<protein>
    <submittedName>
        <fullName evidence="2">Uncharacterized protein DUF1127</fullName>
    </submittedName>
</protein>
<sequence>MVHTETHAVGSAPEKQLFGSKPNSVATIVTALAVWRRTVAERKALAELTPDQLRDIGHPEVNRPVLEVKAGLITNLTSMR</sequence>
<accession>A0A4R3PSB7</accession>
<dbReference type="Proteomes" id="UP000294576">
    <property type="component" value="Unassembled WGS sequence"/>
</dbReference>
<comment type="caution">
    <text evidence="2">The sequence shown here is derived from an EMBL/GenBank/DDBJ whole genome shotgun (WGS) entry which is preliminary data.</text>
</comment>
<gene>
    <name evidence="2" type="ORF">EV132_1314</name>
</gene>
<evidence type="ECO:0000259" key="1">
    <source>
        <dbReference type="Pfam" id="PF06568"/>
    </source>
</evidence>
<name>A0A4R3PSB7_RHISU</name>